<accession>A0A2P6PX83</accession>
<dbReference type="STRING" id="74649.A0A2P6PX83"/>
<organism evidence="2 3">
    <name type="scientific">Rosa chinensis</name>
    <name type="common">China rose</name>
    <dbReference type="NCBI Taxonomy" id="74649"/>
    <lineage>
        <taxon>Eukaryota</taxon>
        <taxon>Viridiplantae</taxon>
        <taxon>Streptophyta</taxon>
        <taxon>Embryophyta</taxon>
        <taxon>Tracheophyta</taxon>
        <taxon>Spermatophyta</taxon>
        <taxon>Magnoliopsida</taxon>
        <taxon>eudicotyledons</taxon>
        <taxon>Gunneridae</taxon>
        <taxon>Pentapetalae</taxon>
        <taxon>rosids</taxon>
        <taxon>fabids</taxon>
        <taxon>Rosales</taxon>
        <taxon>Rosaceae</taxon>
        <taxon>Rosoideae</taxon>
        <taxon>Rosoideae incertae sedis</taxon>
        <taxon>Rosa</taxon>
    </lineage>
</organism>
<evidence type="ECO:0000313" key="2">
    <source>
        <dbReference type="EMBL" id="PRQ26529.1"/>
    </source>
</evidence>
<reference evidence="2 3" key="1">
    <citation type="journal article" date="2018" name="Nat. Genet.">
        <title>The Rosa genome provides new insights in the design of modern roses.</title>
        <authorList>
            <person name="Bendahmane M."/>
        </authorList>
    </citation>
    <scope>NUCLEOTIDE SEQUENCE [LARGE SCALE GENOMIC DNA]</scope>
    <source>
        <strain evidence="3">cv. Old Blush</strain>
    </source>
</reference>
<proteinExistence type="predicted"/>
<evidence type="ECO:0000256" key="1">
    <source>
        <dbReference type="SAM" id="Coils"/>
    </source>
</evidence>
<dbReference type="EMBL" id="PDCK01000044">
    <property type="protein sequence ID" value="PRQ26529.1"/>
    <property type="molecule type" value="Genomic_DNA"/>
</dbReference>
<keyword evidence="1" id="KW-0175">Coiled coil</keyword>
<dbReference type="Proteomes" id="UP000238479">
    <property type="component" value="Chromosome 6"/>
</dbReference>
<sequence length="270" mass="30059">MGGHGAVEVAKTVLEVADVAWTAMEYGHHHLHHEHEHEHNEETKAGAISDEELEALRAENRRLRKSLEQNLKLLENLTESPTLLNDCPPDLYARLVATVNSENFLTRIKALQQKSVDCNHFPFKVATGSDLEEAEILINVDQKEPSWWVWVTEDMLPGNVEERSGIDNDSYVVVSEEHVVDGVADFMAKCIMSNPKAGNMTPEELQKIVAKAMGGVSKLEKVLGIWHAGKLFYALSTWGLALAGLYRTRAVIRLAAMGVHTTSKVLMRAM</sequence>
<dbReference type="PANTHER" id="PTHR33874">
    <property type="entry name" value="RING FINGER PROTEIN"/>
    <property type="match status" value="1"/>
</dbReference>
<keyword evidence="3" id="KW-1185">Reference proteome</keyword>
<dbReference type="OMA" id="FMARCIV"/>
<name>A0A2P6PX83_ROSCH</name>
<evidence type="ECO:0000313" key="3">
    <source>
        <dbReference type="Proteomes" id="UP000238479"/>
    </source>
</evidence>
<dbReference type="OrthoDB" id="845076at2759"/>
<comment type="caution">
    <text evidence="2">The sequence shown here is derived from an EMBL/GenBank/DDBJ whole genome shotgun (WGS) entry which is preliminary data.</text>
</comment>
<feature type="coiled-coil region" evidence="1">
    <location>
        <begin position="53"/>
        <end position="80"/>
    </location>
</feature>
<protein>
    <submittedName>
        <fullName evidence="2">Uncharacterized protein</fullName>
    </submittedName>
</protein>
<dbReference type="PANTHER" id="PTHR33874:SF4">
    <property type="entry name" value="EXPRESSED PROTEIN"/>
    <property type="match status" value="1"/>
</dbReference>
<gene>
    <name evidence="2" type="ORF">RchiOBHm_Chr6g0295611</name>
</gene>
<dbReference type="AlphaFoldDB" id="A0A2P6PX83"/>
<dbReference type="Gramene" id="PRQ26529">
    <property type="protein sequence ID" value="PRQ26529"/>
    <property type="gene ID" value="RchiOBHm_Chr6g0295611"/>
</dbReference>